<dbReference type="InterPro" id="IPR036425">
    <property type="entry name" value="MoaB/Mog-like_dom_sf"/>
</dbReference>
<dbReference type="InterPro" id="IPR036653">
    <property type="entry name" value="CinA-like_C"/>
</dbReference>
<evidence type="ECO:0000256" key="1">
    <source>
        <dbReference type="HAMAP-Rule" id="MF_00226"/>
    </source>
</evidence>
<gene>
    <name evidence="1" type="primary">cinA</name>
    <name evidence="3" type="ORF">LB941_10315</name>
</gene>
<dbReference type="InterPro" id="IPR008135">
    <property type="entry name" value="Competence-induced_CinA"/>
</dbReference>
<dbReference type="PANTHER" id="PTHR13939">
    <property type="entry name" value="NICOTINAMIDE-NUCLEOTIDE AMIDOHYDROLASE PNCC"/>
    <property type="match status" value="1"/>
</dbReference>
<organism evidence="3 4">
    <name type="scientific">Ligilactobacillus ubinensis</name>
    <dbReference type="NCBI Taxonomy" id="2876789"/>
    <lineage>
        <taxon>Bacteria</taxon>
        <taxon>Bacillati</taxon>
        <taxon>Bacillota</taxon>
        <taxon>Bacilli</taxon>
        <taxon>Lactobacillales</taxon>
        <taxon>Lactobacillaceae</taxon>
        <taxon>Ligilactobacillus</taxon>
    </lineage>
</organism>
<feature type="domain" description="MoaB/Mog" evidence="2">
    <location>
        <begin position="4"/>
        <end position="171"/>
    </location>
</feature>
<dbReference type="SMART" id="SM00852">
    <property type="entry name" value="MoCF_biosynth"/>
    <property type="match status" value="1"/>
</dbReference>
<name>A0A9X2FM08_9LACO</name>
<dbReference type="Gene3D" id="3.40.980.10">
    <property type="entry name" value="MoaB/Mog-like domain"/>
    <property type="match status" value="1"/>
</dbReference>
<dbReference type="InterPro" id="IPR050101">
    <property type="entry name" value="CinA"/>
</dbReference>
<sequence length="412" mass="45094">MQTEIIAVGTEILLGQIVDTNTTFVSQQLAELGINVYYQTVVGDNEKRMLEVINTAVKRSDLIILTGGLGPTKDDLTKQVVASYLNKELIEDSDAMKKIVERFKISGRTLTPNNRLQALYIDGSMPLKNATGLAVGDFYRNPKGPNFLLLPGPPNELKPMMLHEAKPLLAKEYNVAQILESRVLRFFGIGESQLATKLSNLIDSQTNPTMATYAKDNEVTLRLTASADTRQKAAKLLDDTENEVMQCVGKYMYGYGDENSLPKVVIEKLKEQNLTITGAESLTGGQFQAAITNIPGASKVFPGGFVTYANEAKVSLLDIPQTIIDTKGVVSEATAIWMAKQAKAKLKTDIGVSFTGVAGPESLEGQPAGTVWIGIAFKDRPVVAYEYRFSRSRKFVQERAVLTAFSIINNEL</sequence>
<dbReference type="SUPFAM" id="SSF53218">
    <property type="entry name" value="Molybdenum cofactor biosynthesis proteins"/>
    <property type="match status" value="1"/>
</dbReference>
<dbReference type="PIRSF" id="PIRSF006728">
    <property type="entry name" value="CinA"/>
    <property type="match status" value="1"/>
</dbReference>
<proteinExistence type="inferred from homology"/>
<accession>A0A9X2FM08</accession>
<dbReference type="SUPFAM" id="SSF142433">
    <property type="entry name" value="CinA-like"/>
    <property type="match status" value="1"/>
</dbReference>
<dbReference type="Pfam" id="PF02464">
    <property type="entry name" value="CinA"/>
    <property type="match status" value="1"/>
</dbReference>
<dbReference type="NCBIfam" id="TIGR00200">
    <property type="entry name" value="cinA_nterm"/>
    <property type="match status" value="1"/>
</dbReference>
<dbReference type="RefSeq" id="WP_253361888.1">
    <property type="nucleotide sequence ID" value="NZ_JAIULA010000024.1"/>
</dbReference>
<dbReference type="Gene3D" id="3.30.70.2860">
    <property type="match status" value="1"/>
</dbReference>
<dbReference type="NCBIfam" id="TIGR00177">
    <property type="entry name" value="molyb_syn"/>
    <property type="match status" value="1"/>
</dbReference>
<dbReference type="InterPro" id="IPR041424">
    <property type="entry name" value="CinA_KH"/>
</dbReference>
<dbReference type="PANTHER" id="PTHR13939:SF0">
    <property type="entry name" value="NMN AMIDOHYDROLASE-LIKE PROTEIN YFAY"/>
    <property type="match status" value="1"/>
</dbReference>
<dbReference type="EMBL" id="JAIULA010000024">
    <property type="protein sequence ID" value="MCP0887725.1"/>
    <property type="molecule type" value="Genomic_DNA"/>
</dbReference>
<dbReference type="Pfam" id="PF00994">
    <property type="entry name" value="MoCF_biosynth"/>
    <property type="match status" value="1"/>
</dbReference>
<evidence type="ECO:0000259" key="2">
    <source>
        <dbReference type="SMART" id="SM00852"/>
    </source>
</evidence>
<dbReference type="CDD" id="cd00885">
    <property type="entry name" value="cinA"/>
    <property type="match status" value="1"/>
</dbReference>
<keyword evidence="4" id="KW-1185">Reference proteome</keyword>
<dbReference type="Proteomes" id="UP001139006">
    <property type="component" value="Unassembled WGS sequence"/>
</dbReference>
<dbReference type="NCBIfam" id="TIGR00199">
    <property type="entry name" value="PncC_domain"/>
    <property type="match status" value="1"/>
</dbReference>
<dbReference type="NCBIfam" id="NF001813">
    <property type="entry name" value="PRK00549.1"/>
    <property type="match status" value="1"/>
</dbReference>
<reference evidence="3 4" key="1">
    <citation type="journal article" date="2023" name="Int. J. Syst. Evol. Microbiol.">
        <title>Ligilactobacillus ubinensis sp. nov., a novel species isolated from the wild ferment of a durian fruit (Durio zibethinus).</title>
        <authorList>
            <person name="Heng Y.C."/>
            <person name="Menon N."/>
            <person name="Chen B."/>
            <person name="Loo B.Z.L."/>
            <person name="Wong G.W.J."/>
            <person name="Lim A.C.H."/>
            <person name="Silvaraju S."/>
            <person name="Kittelmann S."/>
        </authorList>
    </citation>
    <scope>NUCLEOTIDE SEQUENCE [LARGE SCALE GENOMIC DNA]</scope>
    <source>
        <strain evidence="3 4">WILCCON 0076</strain>
    </source>
</reference>
<protein>
    <recommendedName>
        <fullName evidence="1">Putative competence-damage inducible protein</fullName>
    </recommendedName>
</protein>
<evidence type="ECO:0000313" key="3">
    <source>
        <dbReference type="EMBL" id="MCP0887725.1"/>
    </source>
</evidence>
<comment type="similarity">
    <text evidence="1">Belongs to the CinA family.</text>
</comment>
<dbReference type="Pfam" id="PF18146">
    <property type="entry name" value="CinA_KH"/>
    <property type="match status" value="1"/>
</dbReference>
<dbReference type="InterPro" id="IPR008136">
    <property type="entry name" value="CinA_C"/>
</dbReference>
<dbReference type="Gene3D" id="3.90.950.20">
    <property type="entry name" value="CinA-like"/>
    <property type="match status" value="1"/>
</dbReference>
<comment type="caution">
    <text evidence="3">The sequence shown here is derived from an EMBL/GenBank/DDBJ whole genome shotgun (WGS) entry which is preliminary data.</text>
</comment>
<dbReference type="AlphaFoldDB" id="A0A9X2FM08"/>
<dbReference type="HAMAP" id="MF_00226_B">
    <property type="entry name" value="CinA_B"/>
    <property type="match status" value="1"/>
</dbReference>
<dbReference type="InterPro" id="IPR001453">
    <property type="entry name" value="MoaB/Mog_dom"/>
</dbReference>
<evidence type="ECO:0000313" key="4">
    <source>
        <dbReference type="Proteomes" id="UP001139006"/>
    </source>
</evidence>